<protein>
    <submittedName>
        <fullName evidence="1">Unnamed protein product</fullName>
    </submittedName>
</protein>
<dbReference type="InterPro" id="IPR032675">
    <property type="entry name" value="LRR_dom_sf"/>
</dbReference>
<accession>A0A9W6TXI6</accession>
<dbReference type="EMBL" id="BSXW01000411">
    <property type="protein sequence ID" value="GMF21520.1"/>
    <property type="molecule type" value="Genomic_DNA"/>
</dbReference>
<reference evidence="1" key="1">
    <citation type="submission" date="2023-04" db="EMBL/GenBank/DDBJ databases">
        <title>Phytophthora lilii NBRC 32176.</title>
        <authorList>
            <person name="Ichikawa N."/>
            <person name="Sato H."/>
            <person name="Tonouchi N."/>
        </authorList>
    </citation>
    <scope>NUCLEOTIDE SEQUENCE</scope>
    <source>
        <strain evidence="1">NBRC 32176</strain>
    </source>
</reference>
<evidence type="ECO:0000313" key="2">
    <source>
        <dbReference type="Proteomes" id="UP001165083"/>
    </source>
</evidence>
<dbReference type="AlphaFoldDB" id="A0A9W6TXI6"/>
<gene>
    <name evidence="1" type="ORF">Plil01_000850100</name>
</gene>
<sequence length="153" mass="17080">MYPWFRNQCACSVMELNCFERGTTGNENEVKAMLQSLDSTVLNSLIISHCHGLVILEEIRRFNRLMTLELYNSTVLSLTSNASLSLPFHSFLTTVYIVWSQLIGGLPEGLTTALSPNIIDIEFVASNLGGSLPSDFDEKWPSVTMLYVEHCGL</sequence>
<dbReference type="Proteomes" id="UP001165083">
    <property type="component" value="Unassembled WGS sequence"/>
</dbReference>
<dbReference type="OrthoDB" id="116432at2759"/>
<name>A0A9W6TXI6_9STRA</name>
<comment type="caution">
    <text evidence="1">The sequence shown here is derived from an EMBL/GenBank/DDBJ whole genome shotgun (WGS) entry which is preliminary data.</text>
</comment>
<organism evidence="1 2">
    <name type="scientific">Phytophthora lilii</name>
    <dbReference type="NCBI Taxonomy" id="2077276"/>
    <lineage>
        <taxon>Eukaryota</taxon>
        <taxon>Sar</taxon>
        <taxon>Stramenopiles</taxon>
        <taxon>Oomycota</taxon>
        <taxon>Peronosporomycetes</taxon>
        <taxon>Peronosporales</taxon>
        <taxon>Peronosporaceae</taxon>
        <taxon>Phytophthora</taxon>
    </lineage>
</organism>
<keyword evidence="2" id="KW-1185">Reference proteome</keyword>
<evidence type="ECO:0000313" key="1">
    <source>
        <dbReference type="EMBL" id="GMF21520.1"/>
    </source>
</evidence>
<proteinExistence type="predicted"/>
<dbReference type="Gene3D" id="3.80.10.10">
    <property type="entry name" value="Ribonuclease Inhibitor"/>
    <property type="match status" value="1"/>
</dbReference>